<organism evidence="2 3">
    <name type="scientific">Carnobacterium iners</name>
    <dbReference type="NCBI Taxonomy" id="1073423"/>
    <lineage>
        <taxon>Bacteria</taxon>
        <taxon>Bacillati</taxon>
        <taxon>Bacillota</taxon>
        <taxon>Bacilli</taxon>
        <taxon>Lactobacillales</taxon>
        <taxon>Carnobacteriaceae</taxon>
        <taxon>Carnobacterium</taxon>
    </lineage>
</organism>
<dbReference type="OrthoDB" id="3239593at2"/>
<dbReference type="STRING" id="1073423.SAMN04488700_1083"/>
<keyword evidence="3" id="KW-1185">Reference proteome</keyword>
<dbReference type="PROSITE" id="PS51257">
    <property type="entry name" value="PROKAR_LIPOPROTEIN"/>
    <property type="match status" value="1"/>
</dbReference>
<gene>
    <name evidence="2" type="ORF">SAMN04488700_1083</name>
</gene>
<dbReference type="InterPro" id="IPR006059">
    <property type="entry name" value="SBP"/>
</dbReference>
<evidence type="ECO:0000313" key="2">
    <source>
        <dbReference type="EMBL" id="SMH29635.1"/>
    </source>
</evidence>
<dbReference type="SUPFAM" id="SSF53850">
    <property type="entry name" value="Periplasmic binding protein-like II"/>
    <property type="match status" value="1"/>
</dbReference>
<dbReference type="PANTHER" id="PTHR42779">
    <property type="entry name" value="PROTEIN YNJB"/>
    <property type="match status" value="1"/>
</dbReference>
<accession>A0A1X7MYU6</accession>
<dbReference type="Pfam" id="PF13416">
    <property type="entry name" value="SBP_bac_8"/>
    <property type="match status" value="1"/>
</dbReference>
<keyword evidence="1" id="KW-0732">Signal</keyword>
<dbReference type="Proteomes" id="UP000193435">
    <property type="component" value="Unassembled WGS sequence"/>
</dbReference>
<dbReference type="RefSeq" id="WP_085559275.1">
    <property type="nucleotide sequence ID" value="NZ_FOAH01000001.1"/>
</dbReference>
<protein>
    <submittedName>
        <fullName evidence="2">Putative spermidine/putrescine transport system substrate-binding protein</fullName>
    </submittedName>
</protein>
<dbReference type="Gene3D" id="3.40.190.10">
    <property type="entry name" value="Periplasmic binding protein-like II"/>
    <property type="match status" value="2"/>
</dbReference>
<dbReference type="NCBIfam" id="NF008633">
    <property type="entry name" value="PRK11622.1"/>
    <property type="match status" value="1"/>
</dbReference>
<feature type="chain" id="PRO_5039712613" evidence="1">
    <location>
        <begin position="24"/>
        <end position="413"/>
    </location>
</feature>
<sequence length="413" mass="47681">MWKGRFLLIGLTVLFLLSACSNTKETTEISAEKVMQKNWETIEKEAEETTVTLYMWGGDEGINQYIDDWVTPQLRERHEITLRRVPMESPEVLRKLLNEKKAKQMKETTDVIWLNGENFENAKKNELLFGPFSNQLPNVKNYVNTKALDVLYDFGTKVDGMEAPWGKVQFVFHYDQNKLADPPKTFEELKEWVKKNPGKFTYPDPSDFTGNAFLRHLFYESVGDVQTILDNGFDSTFAKENSQEMWDFLNEVKPYLWQEGKTYPNDLTQLDRLFSQGEVAITMGYNEARAEKLVEKGIFPDSTRSFILNSGSIGNTHFLAIPFNSPNKEGALTVTNFLLSPDAQLKKLDSSYWGDNTSLDIRKLSKEEQSQFEAIDRGKTVIPIEILEEFAQPEIDANYVPWLKENWINEVVR</sequence>
<dbReference type="PIRSF" id="PIRSF029172">
    <property type="entry name" value="UCP029172_ABC_sbc_YnjB"/>
    <property type="match status" value="1"/>
</dbReference>
<dbReference type="AlphaFoldDB" id="A0A1X7MYU6"/>
<proteinExistence type="predicted"/>
<dbReference type="EMBL" id="FXBJ01000002">
    <property type="protein sequence ID" value="SMH29635.1"/>
    <property type="molecule type" value="Genomic_DNA"/>
</dbReference>
<name>A0A1X7MYU6_9LACT</name>
<dbReference type="InterPro" id="IPR027020">
    <property type="entry name" value="YnjB"/>
</dbReference>
<dbReference type="PANTHER" id="PTHR42779:SF1">
    <property type="entry name" value="PROTEIN YNJB"/>
    <property type="match status" value="1"/>
</dbReference>
<feature type="signal peptide" evidence="1">
    <location>
        <begin position="1"/>
        <end position="23"/>
    </location>
</feature>
<evidence type="ECO:0000313" key="3">
    <source>
        <dbReference type="Proteomes" id="UP000193435"/>
    </source>
</evidence>
<evidence type="ECO:0000256" key="1">
    <source>
        <dbReference type="SAM" id="SignalP"/>
    </source>
</evidence>
<reference evidence="2 3" key="1">
    <citation type="submission" date="2017-04" db="EMBL/GenBank/DDBJ databases">
        <authorList>
            <person name="Afonso C.L."/>
            <person name="Miller P.J."/>
            <person name="Scott M.A."/>
            <person name="Spackman E."/>
            <person name="Goraichik I."/>
            <person name="Dimitrov K.M."/>
            <person name="Suarez D.L."/>
            <person name="Swayne D.E."/>
        </authorList>
    </citation>
    <scope>NUCLEOTIDE SEQUENCE [LARGE SCALE GENOMIC DNA]</scope>
    <source>
        <strain evidence="2 3">LMG26642</strain>
    </source>
</reference>